<dbReference type="PROSITE" id="PS50850">
    <property type="entry name" value="MFS"/>
    <property type="match status" value="1"/>
</dbReference>
<evidence type="ECO:0000313" key="4">
    <source>
        <dbReference type="Proteomes" id="UP001596398"/>
    </source>
</evidence>
<keyword evidence="1" id="KW-1133">Transmembrane helix</keyword>
<comment type="caution">
    <text evidence="3">The sequence shown here is derived from an EMBL/GenBank/DDBJ whole genome shotgun (WGS) entry which is preliminary data.</text>
</comment>
<dbReference type="PANTHER" id="PTHR23527:SF1">
    <property type="entry name" value="BLL3282 PROTEIN"/>
    <property type="match status" value="1"/>
</dbReference>
<dbReference type="Proteomes" id="UP001596398">
    <property type="component" value="Unassembled WGS sequence"/>
</dbReference>
<dbReference type="Pfam" id="PF07690">
    <property type="entry name" value="MFS_1"/>
    <property type="match status" value="1"/>
</dbReference>
<evidence type="ECO:0000256" key="1">
    <source>
        <dbReference type="SAM" id="Phobius"/>
    </source>
</evidence>
<feature type="transmembrane region" description="Helical" evidence="1">
    <location>
        <begin position="296"/>
        <end position="317"/>
    </location>
</feature>
<reference evidence="3 4" key="1">
    <citation type="journal article" date="2019" name="Int. J. Syst. Evol. Microbiol.">
        <title>The Global Catalogue of Microorganisms (GCM) 10K type strain sequencing project: providing services to taxonomists for standard genome sequencing and annotation.</title>
        <authorList>
            <consortium name="The Broad Institute Genomics Platform"/>
            <consortium name="The Broad Institute Genome Sequencing Center for Infectious Disease"/>
            <person name="Wu L."/>
            <person name="Ma J."/>
        </authorList>
    </citation>
    <scope>NUCLEOTIDE SEQUENCE [LARGE SCALE GENOMIC DNA]</scope>
    <source>
        <strain evidence="3 4">DT85</strain>
    </source>
</reference>
<dbReference type="Gene3D" id="1.20.1250.20">
    <property type="entry name" value="MFS general substrate transporter like domains"/>
    <property type="match status" value="2"/>
</dbReference>
<dbReference type="RefSeq" id="WP_276233381.1">
    <property type="nucleotide sequence ID" value="NZ_CP119802.1"/>
</dbReference>
<feature type="transmembrane region" description="Helical" evidence="1">
    <location>
        <begin position="162"/>
        <end position="181"/>
    </location>
</feature>
<keyword evidence="4" id="KW-1185">Reference proteome</keyword>
<accession>A0ABD5ZPL1</accession>
<feature type="domain" description="Major facilitator superfamily (MFS) profile" evidence="2">
    <location>
        <begin position="1"/>
        <end position="385"/>
    </location>
</feature>
<feature type="transmembrane region" description="Helical" evidence="1">
    <location>
        <begin position="202"/>
        <end position="226"/>
    </location>
</feature>
<feature type="transmembrane region" description="Helical" evidence="1">
    <location>
        <begin position="269"/>
        <end position="290"/>
    </location>
</feature>
<dbReference type="InterPro" id="IPR020846">
    <property type="entry name" value="MFS_dom"/>
</dbReference>
<dbReference type="GeneID" id="79266940"/>
<feature type="transmembrane region" description="Helical" evidence="1">
    <location>
        <begin position="363"/>
        <end position="384"/>
    </location>
</feature>
<gene>
    <name evidence="3" type="ORF">ACFQJ4_07985</name>
</gene>
<name>A0ABD5ZPL1_9EURY</name>
<dbReference type="AlphaFoldDB" id="A0ABD5ZPL1"/>
<dbReference type="InterPro" id="IPR011701">
    <property type="entry name" value="MFS"/>
</dbReference>
<dbReference type="PANTHER" id="PTHR23527">
    <property type="entry name" value="BLL3282 PROTEIN"/>
    <property type="match status" value="1"/>
</dbReference>
<evidence type="ECO:0000313" key="3">
    <source>
        <dbReference type="EMBL" id="MFC7235250.1"/>
    </source>
</evidence>
<feature type="transmembrane region" description="Helical" evidence="1">
    <location>
        <begin position="36"/>
        <end position="59"/>
    </location>
</feature>
<feature type="transmembrane region" description="Helical" evidence="1">
    <location>
        <begin position="329"/>
        <end position="351"/>
    </location>
</feature>
<dbReference type="EMBL" id="JBHTAP010000001">
    <property type="protein sequence ID" value="MFC7235250.1"/>
    <property type="molecule type" value="Genomic_DNA"/>
</dbReference>
<proteinExistence type="predicted"/>
<keyword evidence="1" id="KW-0472">Membrane</keyword>
<dbReference type="InterPro" id="IPR036259">
    <property type="entry name" value="MFS_trans_sf"/>
</dbReference>
<dbReference type="SUPFAM" id="SSF103473">
    <property type="entry name" value="MFS general substrate transporter"/>
    <property type="match status" value="1"/>
</dbReference>
<sequence length="385" mass="37336">MGGWRAVGAVAGWQAAASLCYYSVFAATTYFRGTFGVSRTLVGVLTAVATLGYTLNLFPSGAAVDGFGEKRVMVVGLGGLAAATALMGLAPTVLALGGAVFLLGTFYATAMPASNRGIVRSAPPGRENSAMGLKQVGVTVGSGAASLVVAGVATVAAWQWGFGVVAVLAAGYAVVFLLTYEGGGGSGEWSLPDVASLRGNRAYLLLVVAGLFVGAVVFTTVSYTLLYADESVGVSAAAAGVVLAGVQATGSVGRLGAGALADRLGGGRGAATVTAAQAALAAVLFGVLAFGSPSPAVAVVLLLGVGVTILGSTGVYYSCMAAVVGDDEVGAATAGGQTAINAGGLVVPPAFGYLADTAGYGAGWALLAGCGVAAFLAVAAVRAVG</sequence>
<feature type="transmembrane region" description="Helical" evidence="1">
    <location>
        <begin position="136"/>
        <end position="156"/>
    </location>
</feature>
<keyword evidence="1" id="KW-0812">Transmembrane</keyword>
<organism evidence="3 4">
    <name type="scientific">Halosegnis marinus</name>
    <dbReference type="NCBI Taxonomy" id="3034023"/>
    <lineage>
        <taxon>Archaea</taxon>
        <taxon>Methanobacteriati</taxon>
        <taxon>Methanobacteriota</taxon>
        <taxon>Stenosarchaea group</taxon>
        <taxon>Halobacteria</taxon>
        <taxon>Halobacteriales</taxon>
        <taxon>Natronomonadaceae</taxon>
        <taxon>Halosegnis</taxon>
    </lineage>
</organism>
<protein>
    <submittedName>
        <fullName evidence="3">MFS transporter</fullName>
    </submittedName>
</protein>
<dbReference type="InterPro" id="IPR052952">
    <property type="entry name" value="MFS-Transporter"/>
</dbReference>
<evidence type="ECO:0000259" key="2">
    <source>
        <dbReference type="PROSITE" id="PS50850"/>
    </source>
</evidence>
<feature type="transmembrane region" description="Helical" evidence="1">
    <location>
        <begin position="232"/>
        <end position="257"/>
    </location>
</feature>
<feature type="transmembrane region" description="Helical" evidence="1">
    <location>
        <begin position="71"/>
        <end position="90"/>
    </location>
</feature>